<dbReference type="AlphaFoldDB" id="A0A2Z2NVU3"/>
<feature type="domain" description="Virulence factor" evidence="1">
    <location>
        <begin position="8"/>
        <end position="91"/>
    </location>
</feature>
<dbReference type="Proteomes" id="UP000250079">
    <property type="component" value="Chromosome"/>
</dbReference>
<dbReference type="OrthoDB" id="7359147at2"/>
<reference evidence="2 3" key="1">
    <citation type="submission" date="2016-12" db="EMBL/GenBank/DDBJ databases">
        <authorList>
            <person name="Song W.-J."/>
            <person name="Kurnit D.M."/>
        </authorList>
    </citation>
    <scope>NUCLEOTIDE SEQUENCE [LARGE SCALE GENOMIC DNA]</scope>
    <source>
        <strain evidence="2 3">IMCC3135</strain>
    </source>
</reference>
<evidence type="ECO:0000313" key="3">
    <source>
        <dbReference type="Proteomes" id="UP000250079"/>
    </source>
</evidence>
<gene>
    <name evidence="2" type="ORF">IMCC3135_27665</name>
</gene>
<dbReference type="Pfam" id="PF13769">
    <property type="entry name" value="Virulence_fact"/>
    <property type="match status" value="1"/>
</dbReference>
<dbReference type="RefSeq" id="WP_088920486.1">
    <property type="nucleotide sequence ID" value="NZ_CP018632.1"/>
</dbReference>
<sequence length="125" mass="13686">MPELIKIYWRDIPSQVTAKAGRKTAKVMLPARFQEGIDRAAMRAGKGSSDAYMEDWRRERSPCSAQLQIEAETAAAKLVQDLDEAALELLVKAKGIAAHVGMTREQIATLTQPAGDASKSIDEED</sequence>
<dbReference type="KEGG" id="gai:IMCC3135_27665"/>
<dbReference type="EMBL" id="CP018632">
    <property type="protein sequence ID" value="ASJ75586.1"/>
    <property type="molecule type" value="Genomic_DNA"/>
</dbReference>
<evidence type="ECO:0000259" key="1">
    <source>
        <dbReference type="Pfam" id="PF13769"/>
    </source>
</evidence>
<protein>
    <recommendedName>
        <fullName evidence="1">Virulence factor domain-containing protein</fullName>
    </recommendedName>
</protein>
<dbReference type="InterPro" id="IPR025989">
    <property type="entry name" value="Virulence_F_dom"/>
</dbReference>
<accession>A0A2Z2NVU3</accession>
<keyword evidence="3" id="KW-1185">Reference proteome</keyword>
<name>A0A2Z2NVU3_9GAMM</name>
<evidence type="ECO:0000313" key="2">
    <source>
        <dbReference type="EMBL" id="ASJ75586.1"/>
    </source>
</evidence>
<organism evidence="2 3">
    <name type="scientific">Granulosicoccus antarcticus IMCC3135</name>
    <dbReference type="NCBI Taxonomy" id="1192854"/>
    <lineage>
        <taxon>Bacteria</taxon>
        <taxon>Pseudomonadati</taxon>
        <taxon>Pseudomonadota</taxon>
        <taxon>Gammaproteobacteria</taxon>
        <taxon>Chromatiales</taxon>
        <taxon>Granulosicoccaceae</taxon>
        <taxon>Granulosicoccus</taxon>
    </lineage>
</organism>
<proteinExistence type="predicted"/>